<name>A0A0F9L408_9ZZZZ</name>
<evidence type="ECO:0000256" key="1">
    <source>
        <dbReference type="SAM" id="MobiDB-lite"/>
    </source>
</evidence>
<comment type="caution">
    <text evidence="2">The sequence shown here is derived from an EMBL/GenBank/DDBJ whole genome shotgun (WGS) entry which is preliminary data.</text>
</comment>
<feature type="region of interest" description="Disordered" evidence="1">
    <location>
        <begin position="24"/>
        <end position="44"/>
    </location>
</feature>
<sequence>MENEKKPKKKNFYLIEKNELIHLNPSKPRKVNKELKKKLKESKE</sequence>
<reference evidence="2" key="1">
    <citation type="journal article" date="2015" name="Nature">
        <title>Complex archaea that bridge the gap between prokaryotes and eukaryotes.</title>
        <authorList>
            <person name="Spang A."/>
            <person name="Saw J.H."/>
            <person name="Jorgensen S.L."/>
            <person name="Zaremba-Niedzwiedzka K."/>
            <person name="Martijn J."/>
            <person name="Lind A.E."/>
            <person name="van Eijk R."/>
            <person name="Schleper C."/>
            <person name="Guy L."/>
            <person name="Ettema T.J."/>
        </authorList>
    </citation>
    <scope>NUCLEOTIDE SEQUENCE</scope>
</reference>
<proteinExistence type="predicted"/>
<dbReference type="EMBL" id="LAZR01007957">
    <property type="protein sequence ID" value="KKM81836.1"/>
    <property type="molecule type" value="Genomic_DNA"/>
</dbReference>
<feature type="compositionally biased region" description="Basic residues" evidence="1">
    <location>
        <begin position="27"/>
        <end position="44"/>
    </location>
</feature>
<accession>A0A0F9L408</accession>
<organism evidence="2">
    <name type="scientific">marine sediment metagenome</name>
    <dbReference type="NCBI Taxonomy" id="412755"/>
    <lineage>
        <taxon>unclassified sequences</taxon>
        <taxon>metagenomes</taxon>
        <taxon>ecological metagenomes</taxon>
    </lineage>
</organism>
<dbReference type="AlphaFoldDB" id="A0A0F9L408"/>
<protein>
    <submittedName>
        <fullName evidence="2">Uncharacterized protein</fullName>
    </submittedName>
</protein>
<gene>
    <name evidence="2" type="ORF">LCGC14_1325720</name>
</gene>
<evidence type="ECO:0000313" key="2">
    <source>
        <dbReference type="EMBL" id="KKM81836.1"/>
    </source>
</evidence>